<dbReference type="Proteomes" id="UP001261624">
    <property type="component" value="Unassembled WGS sequence"/>
</dbReference>
<dbReference type="EC" id="2.1.1.-" evidence="1"/>
<dbReference type="EMBL" id="JAVRHM010000012">
    <property type="protein sequence ID" value="MDT0690394.1"/>
    <property type="molecule type" value="Genomic_DNA"/>
</dbReference>
<accession>A0ABU3E325</accession>
<reference evidence="1 2" key="1">
    <citation type="submission" date="2023-09" db="EMBL/GenBank/DDBJ databases">
        <authorList>
            <person name="Rey-Velasco X."/>
        </authorList>
    </citation>
    <scope>NUCLEOTIDE SEQUENCE [LARGE SCALE GENOMIC DNA]</scope>
    <source>
        <strain evidence="1 2">F188</strain>
    </source>
</reference>
<evidence type="ECO:0000313" key="1">
    <source>
        <dbReference type="EMBL" id="MDT0690394.1"/>
    </source>
</evidence>
<gene>
    <name evidence="1" type="ORF">RM549_11395</name>
</gene>
<dbReference type="SUPFAM" id="SSF53335">
    <property type="entry name" value="S-adenosyl-L-methionine-dependent methyltransferases"/>
    <property type="match status" value="1"/>
</dbReference>
<organism evidence="1 2">
    <name type="scientific">Autumnicola patrickiae</name>
    <dbReference type="NCBI Taxonomy" id="3075591"/>
    <lineage>
        <taxon>Bacteria</taxon>
        <taxon>Pseudomonadati</taxon>
        <taxon>Bacteroidota</taxon>
        <taxon>Flavobacteriia</taxon>
        <taxon>Flavobacteriales</taxon>
        <taxon>Flavobacteriaceae</taxon>
        <taxon>Autumnicola</taxon>
    </lineage>
</organism>
<proteinExistence type="predicted"/>
<keyword evidence="2" id="KW-1185">Reference proteome</keyword>
<dbReference type="Gene3D" id="3.40.50.150">
    <property type="entry name" value="Vaccinia Virus protein VP39"/>
    <property type="match status" value="1"/>
</dbReference>
<dbReference type="GO" id="GO:0032259">
    <property type="term" value="P:methylation"/>
    <property type="evidence" value="ECO:0007669"/>
    <property type="project" value="UniProtKB-KW"/>
</dbReference>
<dbReference type="InterPro" id="IPR029063">
    <property type="entry name" value="SAM-dependent_MTases_sf"/>
</dbReference>
<name>A0ABU3E325_9FLAO</name>
<sequence length="213" mass="25328">MEIQHCPLCEKKGELFSESGKSPYYKCIHCKGIFVPNDFLPNPQEEVDRYTSHNNDVEDPRYQKFVSPIVEAILLDFDASVHQGLDFGAGTGPVISKMLQDRGFQIFPYDPFFQDDRELLQHKYNYIVCCEVMEHFHFPRKEFRKLKELLLPGGKLYCMTHLYSPEIEFENWYYKNDLTHVFIYQQETLKYITKEFGFSDFYVHKRLVVFSKT</sequence>
<protein>
    <submittedName>
        <fullName evidence="1">Class I SAM-dependent methyltransferase</fullName>
        <ecNumber evidence="1">2.1.1.-</ecNumber>
    </submittedName>
</protein>
<comment type="caution">
    <text evidence="1">The sequence shown here is derived from an EMBL/GenBank/DDBJ whole genome shotgun (WGS) entry which is preliminary data.</text>
</comment>
<dbReference type="RefSeq" id="WP_311684879.1">
    <property type="nucleotide sequence ID" value="NZ_JAVRHM010000012.1"/>
</dbReference>
<dbReference type="GO" id="GO:0008168">
    <property type="term" value="F:methyltransferase activity"/>
    <property type="evidence" value="ECO:0007669"/>
    <property type="project" value="UniProtKB-KW"/>
</dbReference>
<keyword evidence="1" id="KW-0808">Transferase</keyword>
<keyword evidence="1" id="KW-0489">Methyltransferase</keyword>
<dbReference type="Pfam" id="PF13489">
    <property type="entry name" value="Methyltransf_23"/>
    <property type="match status" value="1"/>
</dbReference>
<evidence type="ECO:0000313" key="2">
    <source>
        <dbReference type="Proteomes" id="UP001261624"/>
    </source>
</evidence>